<sequence length="153" mass="17060">MSLPRFPRGRVPSLHNHRGQPRPREERPSREERGDREIEKQGNGEAEGALLTLRDYARPLRPADLYVLRHVCHARLGVAAWQGPSREPGARSVGVPAAGPFFPGGRCWFAVPCHLLQVPSRPTPSPPSHRQAQVRSRRDCLRGEGDRETGETA</sequence>
<protein>
    <submittedName>
        <fullName evidence="2">Uncharacterized protein</fullName>
    </submittedName>
</protein>
<feature type="region of interest" description="Disordered" evidence="1">
    <location>
        <begin position="1"/>
        <end position="49"/>
    </location>
</feature>
<evidence type="ECO:0000256" key="1">
    <source>
        <dbReference type="SAM" id="MobiDB-lite"/>
    </source>
</evidence>
<feature type="compositionally biased region" description="Basic and acidic residues" evidence="1">
    <location>
        <begin position="136"/>
        <end position="153"/>
    </location>
</feature>
<evidence type="ECO:0000313" key="2">
    <source>
        <dbReference type="EMBL" id="KXA91139.1"/>
    </source>
</evidence>
<name>A0A133UAE7_9EURY</name>
<accession>A0A133UAE7</accession>
<feature type="compositionally biased region" description="Basic and acidic residues" evidence="1">
    <location>
        <begin position="22"/>
        <end position="42"/>
    </location>
</feature>
<feature type="region of interest" description="Disordered" evidence="1">
    <location>
        <begin position="120"/>
        <end position="153"/>
    </location>
</feature>
<comment type="caution">
    <text evidence="2">The sequence shown here is derived from an EMBL/GenBank/DDBJ whole genome shotgun (WGS) entry which is preliminary data.</text>
</comment>
<evidence type="ECO:0000313" key="3">
    <source>
        <dbReference type="Proteomes" id="UP000070163"/>
    </source>
</evidence>
<keyword evidence="3" id="KW-1185">Reference proteome</keyword>
<organism evidence="2 3">
    <name type="scientific">candidate division MSBL1 archaeon SCGC-AAA259A05</name>
    <dbReference type="NCBI Taxonomy" id="1698259"/>
    <lineage>
        <taxon>Archaea</taxon>
        <taxon>Methanobacteriati</taxon>
        <taxon>Methanobacteriota</taxon>
        <taxon>candidate division MSBL1</taxon>
    </lineage>
</organism>
<dbReference type="AlphaFoldDB" id="A0A133UAE7"/>
<proteinExistence type="predicted"/>
<dbReference type="Proteomes" id="UP000070163">
    <property type="component" value="Unassembled WGS sequence"/>
</dbReference>
<gene>
    <name evidence="2" type="ORF">AKJ57_02250</name>
</gene>
<dbReference type="EMBL" id="LHXJ01000019">
    <property type="protein sequence ID" value="KXA91139.1"/>
    <property type="molecule type" value="Genomic_DNA"/>
</dbReference>
<reference evidence="2 3" key="1">
    <citation type="journal article" date="2016" name="Sci. Rep.">
        <title>Metabolic traits of an uncultured archaeal lineage -MSBL1- from brine pools of the Red Sea.</title>
        <authorList>
            <person name="Mwirichia R."/>
            <person name="Alam I."/>
            <person name="Rashid M."/>
            <person name="Vinu M."/>
            <person name="Ba-Alawi W."/>
            <person name="Anthony Kamau A."/>
            <person name="Kamanda Ngugi D."/>
            <person name="Goker M."/>
            <person name="Klenk H.P."/>
            <person name="Bajic V."/>
            <person name="Stingl U."/>
        </authorList>
    </citation>
    <scope>NUCLEOTIDE SEQUENCE [LARGE SCALE GENOMIC DNA]</scope>
    <source>
        <strain evidence="2">SCGC-AAA259A05</strain>
    </source>
</reference>